<organism evidence="1 2">
    <name type="scientific">Brassica cretica</name>
    <name type="common">Mustard</name>
    <dbReference type="NCBI Taxonomy" id="69181"/>
    <lineage>
        <taxon>Eukaryota</taxon>
        <taxon>Viridiplantae</taxon>
        <taxon>Streptophyta</taxon>
        <taxon>Embryophyta</taxon>
        <taxon>Tracheophyta</taxon>
        <taxon>Spermatophyta</taxon>
        <taxon>Magnoliopsida</taxon>
        <taxon>eudicotyledons</taxon>
        <taxon>Gunneridae</taxon>
        <taxon>Pentapetalae</taxon>
        <taxon>rosids</taxon>
        <taxon>malvids</taxon>
        <taxon>Brassicales</taxon>
        <taxon>Brassicaceae</taxon>
        <taxon>Brassiceae</taxon>
        <taxon>Brassica</taxon>
    </lineage>
</organism>
<accession>A0A8S9QWK1</accession>
<sequence>MIGYDWTEAKFFWFYNYMLASLILCDLDTKLSDLRNLHVFLPQSIWNLFSGSSYQRLVKIMNQLIGENAANIDMVEMILITRQHQWLDIVWKHHISSRRPRFDRAFNSAEHWSRRYGSKKVAQRWIRVRIKLLTSYSCSSHRVDIAVCLRLRLLYQAPQLPKKVKNL</sequence>
<reference evidence="1" key="1">
    <citation type="submission" date="2019-12" db="EMBL/GenBank/DDBJ databases">
        <title>Genome sequencing and annotation of Brassica cretica.</title>
        <authorList>
            <person name="Studholme D.J."/>
            <person name="Sarris P."/>
        </authorList>
    </citation>
    <scope>NUCLEOTIDE SEQUENCE</scope>
    <source>
        <strain evidence="1">PFS-109/04</strain>
        <tissue evidence="1">Leaf</tissue>
    </source>
</reference>
<dbReference type="AlphaFoldDB" id="A0A8S9QWK1"/>
<evidence type="ECO:0000313" key="2">
    <source>
        <dbReference type="Proteomes" id="UP000712600"/>
    </source>
</evidence>
<evidence type="ECO:0000313" key="1">
    <source>
        <dbReference type="EMBL" id="KAF3558192.1"/>
    </source>
</evidence>
<comment type="caution">
    <text evidence="1">The sequence shown here is derived from an EMBL/GenBank/DDBJ whole genome shotgun (WGS) entry which is preliminary data.</text>
</comment>
<proteinExistence type="predicted"/>
<dbReference type="EMBL" id="QGKX02000996">
    <property type="protein sequence ID" value="KAF3558192.1"/>
    <property type="molecule type" value="Genomic_DNA"/>
</dbReference>
<name>A0A8S9QWK1_BRACR</name>
<gene>
    <name evidence="1" type="ORF">F2Q69_00011128</name>
</gene>
<protein>
    <submittedName>
        <fullName evidence="1">Uncharacterized protein</fullName>
    </submittedName>
</protein>
<dbReference type="Proteomes" id="UP000712600">
    <property type="component" value="Unassembled WGS sequence"/>
</dbReference>